<comment type="similarity">
    <text evidence="4">Belongs to the class-III pyridoxal-phosphate-dependent aminotransferase family.</text>
</comment>
<dbReference type="GO" id="GO:0042802">
    <property type="term" value="F:identical protein binding"/>
    <property type="evidence" value="ECO:0007669"/>
    <property type="project" value="TreeGrafter"/>
</dbReference>
<dbReference type="PANTHER" id="PTHR11986">
    <property type="entry name" value="AMINOTRANSFERASE CLASS III"/>
    <property type="match status" value="1"/>
</dbReference>
<gene>
    <name evidence="5" type="primary">astC</name>
    <name evidence="5" type="ORF">EAIL5_1677</name>
</gene>
<dbReference type="Gene3D" id="3.90.1150.10">
    <property type="entry name" value="Aspartate Aminotransferase, domain 1"/>
    <property type="match status" value="1"/>
</dbReference>
<evidence type="ECO:0000256" key="3">
    <source>
        <dbReference type="ARBA" id="ARBA00022898"/>
    </source>
</evidence>
<organism evidence="5">
    <name type="scientific">Erwinia amylovora ATCC BAA-2158</name>
    <dbReference type="NCBI Taxonomy" id="889211"/>
    <lineage>
        <taxon>Bacteria</taxon>
        <taxon>Pseudomonadati</taxon>
        <taxon>Pseudomonadota</taxon>
        <taxon>Gammaproteobacteria</taxon>
        <taxon>Enterobacterales</taxon>
        <taxon>Erwiniaceae</taxon>
        <taxon>Erwinia</taxon>
    </lineage>
</organism>
<accession>E5B4U4</accession>
<dbReference type="InterPro" id="IPR015422">
    <property type="entry name" value="PyrdxlP-dep_Trfase_small"/>
</dbReference>
<reference evidence="5" key="1">
    <citation type="journal article" date="2011" name="J. Bacteriol.">
        <title>Genome Sequence of an Erwinia amylovora Strain with Pathogenicity Restricted to Rubus Plants.</title>
        <authorList>
            <person name="Powney R."/>
            <person name="Smits T.H."/>
            <person name="Sawbridge T."/>
            <person name="Frey B."/>
            <person name="Blom J."/>
            <person name="Frey J.E."/>
            <person name="Plummer K.M."/>
            <person name="Beer S.V."/>
            <person name="Luck J."/>
            <person name="Duffy B."/>
            <person name="Rodoni B."/>
        </authorList>
    </citation>
    <scope>NUCLEOTIDE SEQUENCE</scope>
    <source>
        <strain evidence="5">ATCC BAA-2158</strain>
    </source>
</reference>
<proteinExistence type="inferred from homology"/>
<dbReference type="GO" id="GO:0006527">
    <property type="term" value="P:L-arginine catabolic process"/>
    <property type="evidence" value="ECO:0007669"/>
    <property type="project" value="TreeGrafter"/>
</dbReference>
<dbReference type="Gene3D" id="3.40.640.10">
    <property type="entry name" value="Type I PLP-dependent aspartate aminotransferase-like (Major domain)"/>
    <property type="match status" value="1"/>
</dbReference>
<dbReference type="SUPFAM" id="SSF53383">
    <property type="entry name" value="PLP-dependent transferases"/>
    <property type="match status" value="1"/>
</dbReference>
<protein>
    <submittedName>
        <fullName evidence="5">Succinylornithine transaminase</fullName>
        <ecNumber evidence="5">2.6.1.-</ecNumber>
    </submittedName>
</protein>
<dbReference type="InterPro" id="IPR015421">
    <property type="entry name" value="PyrdxlP-dep_Trfase_major"/>
</dbReference>
<evidence type="ECO:0000256" key="4">
    <source>
        <dbReference type="RuleBase" id="RU003560"/>
    </source>
</evidence>
<dbReference type="PANTHER" id="PTHR11986:SF113">
    <property type="entry name" value="SUCCINYLORNITHINE TRANSAMINASE"/>
    <property type="match status" value="1"/>
</dbReference>
<keyword evidence="3 4" id="KW-0663">Pyridoxal phosphate</keyword>
<dbReference type="InterPro" id="IPR005814">
    <property type="entry name" value="Aminotrans_3"/>
</dbReference>
<dbReference type="Pfam" id="PF00202">
    <property type="entry name" value="Aminotran_3"/>
    <property type="match status" value="1"/>
</dbReference>
<dbReference type="EMBL" id="FR719190">
    <property type="protein sequence ID" value="CBX80497.1"/>
    <property type="molecule type" value="Genomic_DNA"/>
</dbReference>
<dbReference type="EC" id="2.6.1.-" evidence="5"/>
<evidence type="ECO:0000256" key="2">
    <source>
        <dbReference type="ARBA" id="ARBA00022576"/>
    </source>
</evidence>
<dbReference type="InterPro" id="IPR050103">
    <property type="entry name" value="Class-III_PLP-dep_AT"/>
</dbReference>
<comment type="cofactor">
    <cofactor evidence="1">
        <name>pyridoxal 5'-phosphate</name>
        <dbReference type="ChEBI" id="CHEBI:597326"/>
    </cofactor>
</comment>
<keyword evidence="5" id="KW-0808">Transferase</keyword>
<dbReference type="GO" id="GO:0008483">
    <property type="term" value="F:transaminase activity"/>
    <property type="evidence" value="ECO:0007669"/>
    <property type="project" value="UniProtKB-KW"/>
</dbReference>
<name>E5B4U4_ERWAM</name>
<dbReference type="AlphaFoldDB" id="E5B4U4"/>
<sequence length="409" mass="42959">MQLSVTRQDDDQWIVPTCAPADLVPAKAGGSRLWQQQGKSSGDFADVTAGSGPVLAHPRRQQTRRQLAEKLRHTGNGCTIEPMLRLTKQRITATFTDRVCFCHAAAAAAAEVSQAAVKLTCKAAPDPGPERKNGIEAFHNAFHACTLFTATGGGQPANSKRFAPLPVGITHAAYNDLTAAAQITPQTRPAIVEPVQGKGSESLVETAFLHGLRELCDRHEALLMFDKVPGGVGPIGSLYARKLYGHTPDVPTTAEAPGGGFPLAAMLTPEALAAHLNVGSHVTNDGVNAVAGAVGGKVSELVNCPEAFSGVSGRHRGFIVALQVMYPRLHMFSEMGGLGLLIGCVQRQNSGGKTKLIGHAAAREGLISVMAGADVVHFALSLIISQRKVQKGLVCFKRARRAVAKGASV</sequence>
<evidence type="ECO:0000256" key="1">
    <source>
        <dbReference type="ARBA" id="ARBA00001933"/>
    </source>
</evidence>
<dbReference type="GO" id="GO:0030170">
    <property type="term" value="F:pyridoxal phosphate binding"/>
    <property type="evidence" value="ECO:0007669"/>
    <property type="project" value="InterPro"/>
</dbReference>
<evidence type="ECO:0000313" key="5">
    <source>
        <dbReference type="EMBL" id="CBX80497.1"/>
    </source>
</evidence>
<keyword evidence="2 5" id="KW-0032">Aminotransferase</keyword>
<dbReference type="InterPro" id="IPR015424">
    <property type="entry name" value="PyrdxlP-dep_Trfase"/>
</dbReference>